<dbReference type="InterPro" id="IPR001206">
    <property type="entry name" value="Diacylglycerol_kinase_cat_dom"/>
</dbReference>
<proteinExistence type="predicted"/>
<keyword evidence="2" id="KW-0808">Transferase</keyword>
<dbReference type="InterPro" id="IPR002504">
    <property type="entry name" value="NADK"/>
</dbReference>
<dbReference type="PANTHER" id="PTHR40697:SF2">
    <property type="entry name" value="ATP-NAD KINASE-RELATED"/>
    <property type="match status" value="1"/>
</dbReference>
<reference evidence="2 3" key="1">
    <citation type="submission" date="2020-08" db="EMBL/GenBank/DDBJ databases">
        <title>Genomic Encyclopedia of Type Strains, Phase IV (KMG-IV): sequencing the most valuable type-strain genomes for metagenomic binning, comparative biology and taxonomic classification.</title>
        <authorList>
            <person name="Goeker M."/>
        </authorList>
    </citation>
    <scope>NUCLEOTIDE SEQUENCE [LARGE SCALE GENOMIC DNA]</scope>
    <source>
        <strain evidence="2 3">DSM 25701</strain>
    </source>
</reference>
<comment type="caution">
    <text evidence="2">The sequence shown here is derived from an EMBL/GenBank/DDBJ whole genome shotgun (WGS) entry which is preliminary data.</text>
</comment>
<keyword evidence="3" id="KW-1185">Reference proteome</keyword>
<evidence type="ECO:0000313" key="2">
    <source>
        <dbReference type="EMBL" id="MBB5188464.1"/>
    </source>
</evidence>
<dbReference type="GO" id="GO:0051287">
    <property type="term" value="F:NAD binding"/>
    <property type="evidence" value="ECO:0007669"/>
    <property type="project" value="UniProtKB-ARBA"/>
</dbReference>
<dbReference type="GO" id="GO:0006741">
    <property type="term" value="P:NADP+ biosynthetic process"/>
    <property type="evidence" value="ECO:0007669"/>
    <property type="project" value="InterPro"/>
</dbReference>
<evidence type="ECO:0000313" key="3">
    <source>
        <dbReference type="Proteomes" id="UP000536640"/>
    </source>
</evidence>
<evidence type="ECO:0000259" key="1">
    <source>
        <dbReference type="PROSITE" id="PS50146"/>
    </source>
</evidence>
<sequence length="377" mass="39478">MFKLGLIVNPVAGAGGPLGLKGSDDLRNSDGRAEARALRCLAHLAARAKGRLTVFGYSGAMSAHTSLGVHDDSDLAGLHFVSVGRPASIAETRADDTKAAAQALLAAGVDLLLFVGGDGTARDVFAAVGSNLPALGVPAGVKMHSGVYAVSPESAADIVLTLLDGGLVDIDLAEVRDIDELAFRQGQVRSKYYGELLVPRVGGFLQHVKAGGREVEELVVADIADEVIAEMDADTLYLVGPGSTTQGVMLALGLENTLLGFDLIKDQQLLAKDLNAEDIAAALSNHRGPVKVLITAIGGQGHILGRGNQQLIPELIRQIGRENFMVLATKTKISGLAGRPLLVDSNDLALDKSWEGYIRVITGYRDAIMYRVSASGE</sequence>
<feature type="domain" description="DAGKc" evidence="1">
    <location>
        <begin position="93"/>
        <end position="179"/>
    </location>
</feature>
<dbReference type="Pfam" id="PF20143">
    <property type="entry name" value="NAD_kinase_C"/>
    <property type="match status" value="1"/>
</dbReference>
<dbReference type="RefSeq" id="WP_184463862.1">
    <property type="nucleotide sequence ID" value="NZ_JACHHW010000007.1"/>
</dbReference>
<accession>A0A840R775</accession>
<dbReference type="Gene3D" id="3.40.50.10330">
    <property type="entry name" value="Probable inorganic polyphosphate/atp-NAD kinase, domain 1"/>
    <property type="match status" value="1"/>
</dbReference>
<dbReference type="GO" id="GO:0005524">
    <property type="term" value="F:ATP binding"/>
    <property type="evidence" value="ECO:0007669"/>
    <property type="project" value="UniProtKB-ARBA"/>
</dbReference>
<dbReference type="InterPro" id="IPR017438">
    <property type="entry name" value="ATP-NAD_kinase_N"/>
</dbReference>
<dbReference type="InterPro" id="IPR011386">
    <property type="entry name" value="Put_ATP-NAD_kin"/>
</dbReference>
<dbReference type="PANTHER" id="PTHR40697">
    <property type="entry name" value="ACETOIN CATABOLISM PROTEIN X"/>
    <property type="match status" value="1"/>
</dbReference>
<organism evidence="2 3">
    <name type="scientific">Zhongshania antarctica</name>
    <dbReference type="NCBI Taxonomy" id="641702"/>
    <lineage>
        <taxon>Bacteria</taxon>
        <taxon>Pseudomonadati</taxon>
        <taxon>Pseudomonadota</taxon>
        <taxon>Gammaproteobacteria</taxon>
        <taxon>Cellvibrionales</taxon>
        <taxon>Spongiibacteraceae</taxon>
        <taxon>Zhongshania</taxon>
    </lineage>
</organism>
<dbReference type="Pfam" id="PF01513">
    <property type="entry name" value="NAD_kinase"/>
    <property type="match status" value="1"/>
</dbReference>
<gene>
    <name evidence="2" type="ORF">HNQ57_002746</name>
</gene>
<name>A0A840R775_9GAMM</name>
<dbReference type="Proteomes" id="UP000536640">
    <property type="component" value="Unassembled WGS sequence"/>
</dbReference>
<dbReference type="GO" id="GO:0003951">
    <property type="term" value="F:NAD+ kinase activity"/>
    <property type="evidence" value="ECO:0007669"/>
    <property type="project" value="InterPro"/>
</dbReference>
<dbReference type="InterPro" id="IPR039065">
    <property type="entry name" value="AcoX-like"/>
</dbReference>
<dbReference type="EMBL" id="JACHHW010000007">
    <property type="protein sequence ID" value="MBB5188464.1"/>
    <property type="molecule type" value="Genomic_DNA"/>
</dbReference>
<dbReference type="AlphaFoldDB" id="A0A840R775"/>
<dbReference type="PIRSF" id="PIRSF016907">
    <property type="entry name" value="Kin_ATP-NAD"/>
    <property type="match status" value="1"/>
</dbReference>
<dbReference type="PROSITE" id="PS50146">
    <property type="entry name" value="DAGK"/>
    <property type="match status" value="1"/>
</dbReference>
<keyword evidence="2" id="KW-0418">Kinase</keyword>
<protein>
    <submittedName>
        <fullName evidence="2">Putative polyphosphate/ATP-dependent NAD kinase</fullName>
    </submittedName>
</protein>
<dbReference type="SUPFAM" id="SSF111331">
    <property type="entry name" value="NAD kinase/diacylglycerol kinase-like"/>
    <property type="match status" value="1"/>
</dbReference>
<dbReference type="InterPro" id="IPR016064">
    <property type="entry name" value="NAD/diacylglycerol_kinase_sf"/>
</dbReference>